<evidence type="ECO:0000256" key="1">
    <source>
        <dbReference type="ARBA" id="ARBA00022737"/>
    </source>
</evidence>
<feature type="domain" description="SLH" evidence="2">
    <location>
        <begin position="759"/>
        <end position="822"/>
    </location>
</feature>
<dbReference type="Pfam" id="PF00432">
    <property type="entry name" value="Prenyltrans"/>
    <property type="match status" value="1"/>
</dbReference>
<feature type="domain" description="SLH" evidence="2">
    <location>
        <begin position="906"/>
        <end position="963"/>
    </location>
</feature>
<dbReference type="InterPro" id="IPR008930">
    <property type="entry name" value="Terpenoid_cyclase/PrenylTrfase"/>
</dbReference>
<organism evidence="3 4">
    <name type="scientific">Candidatus Reconcilbacillus cellulovorans</name>
    <dbReference type="NCBI Taxonomy" id="1906605"/>
    <lineage>
        <taxon>Bacteria</taxon>
        <taxon>Bacillati</taxon>
        <taxon>Bacillota</taxon>
        <taxon>Bacilli</taxon>
        <taxon>Bacillales</taxon>
        <taxon>Paenibacillaceae</taxon>
        <taxon>Candidatus Reconcilbacillus</taxon>
    </lineage>
</organism>
<name>A0A2A6E196_9BACL</name>
<dbReference type="PANTHER" id="PTHR10559">
    <property type="entry name" value="TRANSCOBALAMIN-1/GASTRIC INTRINSIC FACTOR"/>
    <property type="match status" value="1"/>
</dbReference>
<dbReference type="Proteomes" id="UP000243688">
    <property type="component" value="Unassembled WGS sequence"/>
</dbReference>
<reference evidence="3 4" key="1">
    <citation type="submission" date="2016-12" db="EMBL/GenBank/DDBJ databases">
        <title>Candidatus Reconcilibacillus cellulovorans genome.</title>
        <authorList>
            <person name="Kolinko S."/>
            <person name="Wu Y.-W."/>
            <person name="Tachea F."/>
            <person name="Denzel E."/>
            <person name="Hiras J."/>
            <person name="Baecker N."/>
            <person name="Chan L.J."/>
            <person name="Eichorst S.A."/>
            <person name="Frey D."/>
            <person name="Adams P.D."/>
            <person name="Pray T."/>
            <person name="Tanjore D."/>
            <person name="Petzold C.J."/>
            <person name="Gladden J.M."/>
            <person name="Simmons B.A."/>
            <person name="Singer S.W."/>
        </authorList>
    </citation>
    <scope>NUCLEOTIDE SEQUENCE [LARGE SCALE GENOMIC DNA]</scope>
    <source>
        <strain evidence="3">JTherm</strain>
    </source>
</reference>
<dbReference type="CDD" id="cd00688">
    <property type="entry name" value="ISOPREN_C2_like"/>
    <property type="match status" value="1"/>
</dbReference>
<dbReference type="InterPro" id="IPR051588">
    <property type="entry name" value="Cobalamin_Transport"/>
</dbReference>
<evidence type="ECO:0000313" key="3">
    <source>
        <dbReference type="EMBL" id="PDO10702.1"/>
    </source>
</evidence>
<keyword evidence="1" id="KW-0677">Repeat</keyword>
<dbReference type="PANTHER" id="PTHR10559:SF18">
    <property type="entry name" value="TRANSCOBALAMIN II"/>
    <property type="match status" value="1"/>
</dbReference>
<dbReference type="AlphaFoldDB" id="A0A2A6E196"/>
<dbReference type="Gene3D" id="2.170.130.30">
    <property type="match status" value="2"/>
</dbReference>
<gene>
    <name evidence="3" type="ORF">BLM47_05705</name>
</gene>
<dbReference type="PROSITE" id="PS51272">
    <property type="entry name" value="SLH"/>
    <property type="match status" value="3"/>
</dbReference>
<accession>A0A2A6E196</accession>
<feature type="domain" description="SLH" evidence="2">
    <location>
        <begin position="823"/>
        <end position="885"/>
    </location>
</feature>
<sequence length="963" mass="100589">MSAGPWSIHAFAAHPPGCAFFVVDSGNAGGESVVRRNGWRVWAVVLLAAAQVMTAVSAYAQAEPVASDASAAVPKGAVVQADYGDLMRGAADFLLAQDALSDWGVFALARAGFDVPSGAVEALKRRASDAEAFRLPTDIERTALALAAVGEHPAGAGSLDLIRMIATHDRLVDQGTMAAVFALIALDAGPYDIPGDAKWTRQSLVDWLLARQRPDGGWGYAEGAASSVDVTAAALVALAPYRSQQAAAKAVERGLAFLAAQQQADGGFAENGGSSESVAQVLIALAALGLPADDARFVRTKGGLVDRLLSFRRADGGFAHLAGEPSDAMATEQALMALAALELQKRGEALYYRIRPQVAFRLRVEGPFGPIVDRQVRAFSTLDGLSRLREEGTLTVETESTAYGPYVRAINGIEASGQDGWMFNVRREGRWLFPAEGMASYPILRGDEVVVYYGASSLVVADVEVEPAEPKAGQPFSVRVTAQGYDPADWQLKTRPAAGIVVRVGERTAVADESGEARFDPGLPAGVHELELTGYRNGGSPVYVRDVRRLVVKAAPEQTATFVRLRVEGPNGVLAEGATSADDALEALEFVLRRAQVPYEIKAYDFGKMVTSIGGYAGGADAYWLYDVRRGGAWVHPQVGLEQFRPEAGDEIVVYYASADTVLVDSVSIRPDLPSPGEPFAVTVTLTRPNWEKGSWDRFVSAGVPVRVGGRTAATDADGRAVFAGLPAGRATVEVGGASESGGAAPGGVVRVVRHPVRLAVFADRHDVSPWAVEPLAKAAAAGLVEGRADASFGPREPVTRAEFVALLVRLFGLSAAASTDGGTGFVDVPAGAWFAEAVSAARAFGVVDGTGQGRFSPERPVTREQAAVMLVRAARAVRVAAVRGDGASEGATSSGSTAGAPAASGPVFVDAAAVSLYAAQAVREVAALGWMDGVGGGRFDPAGAMTREQAAAVAARVLETRR</sequence>
<evidence type="ECO:0000313" key="4">
    <source>
        <dbReference type="Proteomes" id="UP000243688"/>
    </source>
</evidence>
<dbReference type="InterPro" id="IPR001330">
    <property type="entry name" value="Prenyltrans"/>
</dbReference>
<dbReference type="InterPro" id="IPR001119">
    <property type="entry name" value="SLH_dom"/>
</dbReference>
<proteinExistence type="predicted"/>
<evidence type="ECO:0000259" key="2">
    <source>
        <dbReference type="PROSITE" id="PS51272"/>
    </source>
</evidence>
<dbReference type="Pfam" id="PF00395">
    <property type="entry name" value="SLH"/>
    <property type="match status" value="3"/>
</dbReference>
<protein>
    <recommendedName>
        <fullName evidence="2">SLH domain-containing protein</fullName>
    </recommendedName>
</protein>
<dbReference type="SUPFAM" id="SSF48239">
    <property type="entry name" value="Terpenoid cyclases/Protein prenyltransferases"/>
    <property type="match status" value="1"/>
</dbReference>
<dbReference type="Gene3D" id="1.50.10.20">
    <property type="match status" value="1"/>
</dbReference>
<dbReference type="GO" id="GO:0003824">
    <property type="term" value="F:catalytic activity"/>
    <property type="evidence" value="ECO:0007669"/>
    <property type="project" value="InterPro"/>
</dbReference>
<comment type="caution">
    <text evidence="3">The sequence shown here is derived from an EMBL/GenBank/DDBJ whole genome shotgun (WGS) entry which is preliminary data.</text>
</comment>
<dbReference type="EMBL" id="MOXJ01000010">
    <property type="protein sequence ID" value="PDO10702.1"/>
    <property type="molecule type" value="Genomic_DNA"/>
</dbReference>